<reference evidence="1 2" key="1">
    <citation type="journal article" date="2014" name="Agronomy (Basel)">
        <title>A Draft Genome Sequence for Ensete ventricosum, the Drought-Tolerant Tree Against Hunger.</title>
        <authorList>
            <person name="Harrison J."/>
            <person name="Moore K.A."/>
            <person name="Paszkiewicz K."/>
            <person name="Jones T."/>
            <person name="Grant M."/>
            <person name="Ambacheew D."/>
            <person name="Muzemil S."/>
            <person name="Studholme D.J."/>
        </authorList>
    </citation>
    <scope>NUCLEOTIDE SEQUENCE [LARGE SCALE GENOMIC DNA]</scope>
</reference>
<evidence type="ECO:0000313" key="2">
    <source>
        <dbReference type="Proteomes" id="UP000287651"/>
    </source>
</evidence>
<sequence length="209" mass="23105">MAVGWGNDNCGGQLGERKVTVNNFGHAKDWFRIRLGHIEGRNEERDAASRPITVALSCCLPSGVLRYGQPIAFTLSCHQPPVIRGTADRLGFRVSQLVGLTPDVRPTRRHCDMAKVGCRVGIKGSERVRDKEREGERGVRGFEHGVQGAVGFETRLLPEDLYLLQWLLHCAGCEKDEQKGLRQLAYGGSAIVTVVFNVGVRRSRSIKLV</sequence>
<evidence type="ECO:0000313" key="1">
    <source>
        <dbReference type="EMBL" id="RRT84849.1"/>
    </source>
</evidence>
<dbReference type="EMBL" id="AMZH03000222">
    <property type="protein sequence ID" value="RRT84849.1"/>
    <property type="molecule type" value="Genomic_DNA"/>
</dbReference>
<organism evidence="1 2">
    <name type="scientific">Ensete ventricosum</name>
    <name type="common">Abyssinian banana</name>
    <name type="synonym">Musa ensete</name>
    <dbReference type="NCBI Taxonomy" id="4639"/>
    <lineage>
        <taxon>Eukaryota</taxon>
        <taxon>Viridiplantae</taxon>
        <taxon>Streptophyta</taxon>
        <taxon>Embryophyta</taxon>
        <taxon>Tracheophyta</taxon>
        <taxon>Spermatophyta</taxon>
        <taxon>Magnoliopsida</taxon>
        <taxon>Liliopsida</taxon>
        <taxon>Zingiberales</taxon>
        <taxon>Musaceae</taxon>
        <taxon>Ensete</taxon>
    </lineage>
</organism>
<dbReference type="AlphaFoldDB" id="A0A427B8M6"/>
<accession>A0A427B8M6</accession>
<proteinExistence type="predicted"/>
<name>A0A427B8M6_ENSVE</name>
<comment type="caution">
    <text evidence="1">The sequence shown here is derived from an EMBL/GenBank/DDBJ whole genome shotgun (WGS) entry which is preliminary data.</text>
</comment>
<gene>
    <name evidence="1" type="ORF">B296_00004978</name>
</gene>
<dbReference type="Proteomes" id="UP000287651">
    <property type="component" value="Unassembled WGS sequence"/>
</dbReference>
<protein>
    <submittedName>
        <fullName evidence="1">Uncharacterized protein</fullName>
    </submittedName>
</protein>